<evidence type="ECO:0000313" key="2">
    <source>
        <dbReference type="EMBL" id="KAF9521553.1"/>
    </source>
</evidence>
<evidence type="ECO:0000256" key="1">
    <source>
        <dbReference type="SAM" id="MobiDB-lite"/>
    </source>
</evidence>
<gene>
    <name evidence="2" type="ORF">CPB83DRAFT_841174</name>
</gene>
<reference evidence="2" key="1">
    <citation type="submission" date="2020-11" db="EMBL/GenBank/DDBJ databases">
        <authorList>
            <consortium name="DOE Joint Genome Institute"/>
            <person name="Ahrendt S."/>
            <person name="Riley R."/>
            <person name="Andreopoulos W."/>
            <person name="Labutti K."/>
            <person name="Pangilinan J."/>
            <person name="Ruiz-Duenas F.J."/>
            <person name="Barrasa J.M."/>
            <person name="Sanchez-Garcia M."/>
            <person name="Camarero S."/>
            <person name="Miyauchi S."/>
            <person name="Serrano A."/>
            <person name="Linde D."/>
            <person name="Babiker R."/>
            <person name="Drula E."/>
            <person name="Ayuso-Fernandez I."/>
            <person name="Pacheco R."/>
            <person name="Padilla G."/>
            <person name="Ferreira P."/>
            <person name="Barriuso J."/>
            <person name="Kellner H."/>
            <person name="Castanera R."/>
            <person name="Alfaro M."/>
            <person name="Ramirez L."/>
            <person name="Pisabarro A.G."/>
            <person name="Kuo A."/>
            <person name="Tritt A."/>
            <person name="Lipzen A."/>
            <person name="He G."/>
            <person name="Yan M."/>
            <person name="Ng V."/>
            <person name="Cullen D."/>
            <person name="Martin F."/>
            <person name="Rosso M.-N."/>
            <person name="Henrissat B."/>
            <person name="Hibbett D."/>
            <person name="Martinez A.T."/>
            <person name="Grigoriev I.V."/>
        </authorList>
    </citation>
    <scope>NUCLEOTIDE SEQUENCE</scope>
    <source>
        <strain evidence="2">CBS 506.95</strain>
    </source>
</reference>
<dbReference type="EMBL" id="MU158027">
    <property type="protein sequence ID" value="KAF9521553.1"/>
    <property type="molecule type" value="Genomic_DNA"/>
</dbReference>
<feature type="compositionally biased region" description="Basic and acidic residues" evidence="1">
    <location>
        <begin position="1"/>
        <end position="15"/>
    </location>
</feature>
<feature type="compositionally biased region" description="Acidic residues" evidence="1">
    <location>
        <begin position="50"/>
        <end position="66"/>
    </location>
</feature>
<evidence type="ECO:0000313" key="3">
    <source>
        <dbReference type="Proteomes" id="UP000807306"/>
    </source>
</evidence>
<dbReference type="AlphaFoldDB" id="A0A9P6JHR7"/>
<feature type="region of interest" description="Disordered" evidence="1">
    <location>
        <begin position="1"/>
        <end position="80"/>
    </location>
</feature>
<feature type="compositionally biased region" description="Basic and acidic residues" evidence="1">
    <location>
        <begin position="33"/>
        <end position="49"/>
    </location>
</feature>
<protein>
    <submittedName>
        <fullName evidence="2">Uncharacterized protein</fullName>
    </submittedName>
</protein>
<name>A0A9P6JHR7_9AGAR</name>
<organism evidence="2 3">
    <name type="scientific">Crepidotus variabilis</name>
    <dbReference type="NCBI Taxonomy" id="179855"/>
    <lineage>
        <taxon>Eukaryota</taxon>
        <taxon>Fungi</taxon>
        <taxon>Dikarya</taxon>
        <taxon>Basidiomycota</taxon>
        <taxon>Agaricomycotina</taxon>
        <taxon>Agaricomycetes</taxon>
        <taxon>Agaricomycetidae</taxon>
        <taxon>Agaricales</taxon>
        <taxon>Agaricineae</taxon>
        <taxon>Crepidotaceae</taxon>
        <taxon>Crepidotus</taxon>
    </lineage>
</organism>
<proteinExistence type="predicted"/>
<comment type="caution">
    <text evidence="2">The sequence shown here is derived from an EMBL/GenBank/DDBJ whole genome shotgun (WGS) entry which is preliminary data.</text>
</comment>
<sequence length="130" mass="14510">MDKDNQEYYEPKNDAQGRMTTRSKVNIKKPARYRGDSKSIDGDDNKSEGEVEGAEDDPEAPEEDDGPEPKPGQPFVEPCQNCVKDKGKNVECLAPPKISQNACQRCMSKNLRCTYSKRRLTGTSGKALLR</sequence>
<keyword evidence="3" id="KW-1185">Reference proteome</keyword>
<dbReference type="Proteomes" id="UP000807306">
    <property type="component" value="Unassembled WGS sequence"/>
</dbReference>
<accession>A0A9P6JHR7</accession>